<dbReference type="Gene3D" id="1.10.1470.10">
    <property type="entry name" value="YjbJ"/>
    <property type="match status" value="1"/>
</dbReference>
<dbReference type="InterPro" id="IPR008462">
    <property type="entry name" value="CsbD"/>
</dbReference>
<sequence>MSLDLEHHHDRSILPLWSVASDRLADKTTLPSSIGSKRMSSLRTTALRGVLLGLALAVAGPALADDTPTTAGAVDRLKGLTNEAIGSAKRGVGNLTEDEDLKAEGRAQKLRGQAQQERGKVKDTIENAIDK</sequence>
<feature type="compositionally biased region" description="Basic and acidic residues" evidence="2">
    <location>
        <begin position="117"/>
        <end position="131"/>
    </location>
</feature>
<dbReference type="Proteomes" id="UP001055093">
    <property type="component" value="Unassembled WGS sequence"/>
</dbReference>
<gene>
    <name evidence="4" type="ORF">BGCPKDLD_5223</name>
</gene>
<feature type="domain" description="CsbD-like" evidence="3">
    <location>
        <begin position="75"/>
        <end position="126"/>
    </location>
</feature>
<reference evidence="4" key="1">
    <citation type="journal article" date="2021" name="Front. Microbiol.">
        <title>Comprehensive Comparative Genomics and Phenotyping of Methylobacterium Species.</title>
        <authorList>
            <person name="Alessa O."/>
            <person name="Ogura Y."/>
            <person name="Fujitani Y."/>
            <person name="Takami H."/>
            <person name="Hayashi T."/>
            <person name="Sahin N."/>
            <person name="Tani A."/>
        </authorList>
    </citation>
    <scope>NUCLEOTIDE SEQUENCE</scope>
    <source>
        <strain evidence="4">DSM 14458</strain>
    </source>
</reference>
<evidence type="ECO:0000313" key="4">
    <source>
        <dbReference type="EMBL" id="GJE78606.1"/>
    </source>
</evidence>
<dbReference type="InterPro" id="IPR036629">
    <property type="entry name" value="YjbJ_sf"/>
</dbReference>
<comment type="caution">
    <text evidence="4">The sequence shown here is derived from an EMBL/GenBank/DDBJ whole genome shotgun (WGS) entry which is preliminary data.</text>
</comment>
<dbReference type="Pfam" id="PF05532">
    <property type="entry name" value="CsbD"/>
    <property type="match status" value="1"/>
</dbReference>
<evidence type="ECO:0000256" key="1">
    <source>
        <dbReference type="ARBA" id="ARBA00009129"/>
    </source>
</evidence>
<dbReference type="EMBL" id="BPRE01000029">
    <property type="protein sequence ID" value="GJE78606.1"/>
    <property type="molecule type" value="Genomic_DNA"/>
</dbReference>
<reference evidence="4" key="2">
    <citation type="submission" date="2021-08" db="EMBL/GenBank/DDBJ databases">
        <authorList>
            <person name="Tani A."/>
            <person name="Ola A."/>
            <person name="Ogura Y."/>
            <person name="Katsura K."/>
            <person name="Hayashi T."/>
        </authorList>
    </citation>
    <scope>NUCLEOTIDE SEQUENCE</scope>
    <source>
        <strain evidence="4">DSM 14458</strain>
    </source>
</reference>
<evidence type="ECO:0000259" key="3">
    <source>
        <dbReference type="Pfam" id="PF05532"/>
    </source>
</evidence>
<keyword evidence="5" id="KW-1185">Reference proteome</keyword>
<dbReference type="SUPFAM" id="SSF69047">
    <property type="entry name" value="Hypothetical protein YjbJ"/>
    <property type="match status" value="1"/>
</dbReference>
<name>A0ABQ4V2K1_9HYPH</name>
<protein>
    <recommendedName>
        <fullName evidence="3">CsbD-like domain-containing protein</fullName>
    </recommendedName>
</protein>
<accession>A0ABQ4V2K1</accession>
<feature type="region of interest" description="Disordered" evidence="2">
    <location>
        <begin position="105"/>
        <end position="131"/>
    </location>
</feature>
<evidence type="ECO:0000313" key="5">
    <source>
        <dbReference type="Proteomes" id="UP001055093"/>
    </source>
</evidence>
<proteinExistence type="inferred from homology"/>
<evidence type="ECO:0000256" key="2">
    <source>
        <dbReference type="SAM" id="MobiDB-lite"/>
    </source>
</evidence>
<comment type="similarity">
    <text evidence="1">Belongs to the UPF0337 (CsbD) family.</text>
</comment>
<organism evidence="4 5">
    <name type="scientific">Methylorubrum suomiense</name>
    <dbReference type="NCBI Taxonomy" id="144191"/>
    <lineage>
        <taxon>Bacteria</taxon>
        <taxon>Pseudomonadati</taxon>
        <taxon>Pseudomonadota</taxon>
        <taxon>Alphaproteobacteria</taxon>
        <taxon>Hyphomicrobiales</taxon>
        <taxon>Methylobacteriaceae</taxon>
        <taxon>Methylorubrum</taxon>
    </lineage>
</organism>